<evidence type="ECO:0000256" key="6">
    <source>
        <dbReference type="SAM" id="Coils"/>
    </source>
</evidence>
<evidence type="ECO:0000313" key="10">
    <source>
        <dbReference type="Proteomes" id="UP000015101"/>
    </source>
</evidence>
<dbReference type="OMA" id="FAYYVFL"/>
<dbReference type="CTD" id="20194799"/>
<keyword evidence="10" id="KW-1185">Reference proteome</keyword>
<reference evidence="8 10" key="2">
    <citation type="journal article" date="2013" name="Nature">
        <title>Insights into bilaterian evolution from three spiralian genomes.</title>
        <authorList>
            <person name="Simakov O."/>
            <person name="Marletaz F."/>
            <person name="Cho S.J."/>
            <person name="Edsinger-Gonzales E."/>
            <person name="Havlak P."/>
            <person name="Hellsten U."/>
            <person name="Kuo D.H."/>
            <person name="Larsson T."/>
            <person name="Lv J."/>
            <person name="Arendt D."/>
            <person name="Savage R."/>
            <person name="Osoegawa K."/>
            <person name="de Jong P."/>
            <person name="Grimwood J."/>
            <person name="Chapman J.A."/>
            <person name="Shapiro H."/>
            <person name="Aerts A."/>
            <person name="Otillar R.P."/>
            <person name="Terry A.Y."/>
            <person name="Boore J.L."/>
            <person name="Grigoriev I.V."/>
            <person name="Lindberg D.R."/>
            <person name="Seaver E.C."/>
            <person name="Weisblat D.A."/>
            <person name="Putnam N.H."/>
            <person name="Rokhsar D.S."/>
        </authorList>
    </citation>
    <scope>NUCLEOTIDE SEQUENCE</scope>
</reference>
<gene>
    <name evidence="9" type="primary">20194799</name>
    <name evidence="8" type="ORF">HELRODRAFT_106052</name>
</gene>
<evidence type="ECO:0000256" key="5">
    <source>
        <dbReference type="RuleBase" id="RU363122"/>
    </source>
</evidence>
<feature type="compositionally biased region" description="Basic and acidic residues" evidence="7">
    <location>
        <begin position="13"/>
        <end position="30"/>
    </location>
</feature>
<keyword evidence="2 5" id="KW-0812">Transmembrane</keyword>
<keyword evidence="6" id="KW-0175">Coiled coil</keyword>
<keyword evidence="5" id="KW-0813">Transport</keyword>
<keyword evidence="3 5" id="KW-1133">Transmembrane helix</keyword>
<feature type="region of interest" description="Disordered" evidence="7">
    <location>
        <begin position="1"/>
        <end position="65"/>
    </location>
</feature>
<dbReference type="GO" id="GO:0032588">
    <property type="term" value="C:trans-Golgi network membrane"/>
    <property type="evidence" value="ECO:0000318"/>
    <property type="project" value="GO_Central"/>
</dbReference>
<evidence type="ECO:0000256" key="3">
    <source>
        <dbReference type="ARBA" id="ARBA00022989"/>
    </source>
</evidence>
<organism evidence="9 10">
    <name type="scientific">Helobdella robusta</name>
    <name type="common">Californian leech</name>
    <dbReference type="NCBI Taxonomy" id="6412"/>
    <lineage>
        <taxon>Eukaryota</taxon>
        <taxon>Metazoa</taxon>
        <taxon>Spiralia</taxon>
        <taxon>Lophotrochozoa</taxon>
        <taxon>Annelida</taxon>
        <taxon>Clitellata</taxon>
        <taxon>Hirudinea</taxon>
        <taxon>Rhynchobdellida</taxon>
        <taxon>Glossiphoniidae</taxon>
        <taxon>Helobdella</taxon>
    </lineage>
</organism>
<dbReference type="GO" id="GO:0015031">
    <property type="term" value="P:protein transport"/>
    <property type="evidence" value="ECO:0007669"/>
    <property type="project" value="InterPro"/>
</dbReference>
<dbReference type="AlphaFoldDB" id="T1EDZ7"/>
<evidence type="ECO:0000313" key="8">
    <source>
        <dbReference type="EMBL" id="ESO06208.1"/>
    </source>
</evidence>
<protein>
    <recommendedName>
        <fullName evidence="5">Secretory carrier-associated membrane protein</fullName>
        <shortName evidence="5">Secretory carrier membrane protein</shortName>
    </recommendedName>
</protein>
<accession>T1EDZ7</accession>
<dbReference type="Pfam" id="PF04144">
    <property type="entry name" value="SCAMP"/>
    <property type="match status" value="1"/>
</dbReference>
<dbReference type="EMBL" id="KB096324">
    <property type="protein sequence ID" value="ESO06208.1"/>
    <property type="molecule type" value="Genomic_DNA"/>
</dbReference>
<feature type="compositionally biased region" description="Polar residues" evidence="7">
    <location>
        <begin position="37"/>
        <end position="48"/>
    </location>
</feature>
<dbReference type="PANTHER" id="PTHR10687">
    <property type="entry name" value="SECRETORY CARRIER-ASSOCIATED MEMBRANE PROTEIN SCAMP"/>
    <property type="match status" value="1"/>
</dbReference>
<evidence type="ECO:0000256" key="1">
    <source>
        <dbReference type="ARBA" id="ARBA00004141"/>
    </source>
</evidence>
<name>T1EDZ7_HELRO</name>
<feature type="coiled-coil region" evidence="6">
    <location>
        <begin position="112"/>
        <end position="145"/>
    </location>
</feature>
<dbReference type="RefSeq" id="XP_009015576.1">
    <property type="nucleotide sequence ID" value="XM_009017328.1"/>
</dbReference>
<feature type="transmembrane region" description="Helical" evidence="5">
    <location>
        <begin position="296"/>
        <end position="323"/>
    </location>
</feature>
<feature type="compositionally biased region" description="Basic and acidic residues" evidence="7">
    <location>
        <begin position="50"/>
        <end position="63"/>
    </location>
</feature>
<dbReference type="EnsemblMetazoa" id="HelroT106052">
    <property type="protein sequence ID" value="HelroP106052"/>
    <property type="gene ID" value="HelroG106052"/>
</dbReference>
<comment type="similarity">
    <text evidence="5">Belongs to the SCAMP family.</text>
</comment>
<reference evidence="9" key="3">
    <citation type="submission" date="2015-06" db="UniProtKB">
        <authorList>
            <consortium name="EnsemblMetazoa"/>
        </authorList>
    </citation>
    <scope>IDENTIFICATION</scope>
</reference>
<feature type="transmembrane region" description="Helical" evidence="5">
    <location>
        <begin position="183"/>
        <end position="205"/>
    </location>
</feature>
<feature type="transmembrane region" description="Helical" evidence="5">
    <location>
        <begin position="217"/>
        <end position="239"/>
    </location>
</feature>
<dbReference type="InterPro" id="IPR007273">
    <property type="entry name" value="SCAMP"/>
</dbReference>
<sequence length="364" mass="41635">MADLNDINLNESDPFKDESVKEATAQKDDMPAELSYNPFQANSNSSAPNDHYKHGPPEEDKSKPALNNQSIYSSILQLPQLLHQLPQQPPQQQQQHLDSLYSATSTEHQLTAAELKKRQEQLDRRAEELRERENAMQKNMRLSSESVSNFPPLPGFCPVRPCFYQDVEAEIPVHFQRLVNMIYYFWLCYVILLVWNLVMCLSYFVVTVECNLRNHSAVNFTLSLLNLIIFTPASYVFWFRPVYRAFKYDSSINFFVFFFVFFMQFITLLMQCLAIDGWGFAGILNGMDLFTAGYRAAAIVGVFMFLTGVVFAIMCAFNVILLLKVHQLYRNSGGSLEKAQIEFSSSVKDLAVNQDSASQSLLLK</sequence>
<dbReference type="GeneID" id="20194799"/>
<reference evidence="10" key="1">
    <citation type="submission" date="2012-12" db="EMBL/GenBank/DDBJ databases">
        <authorList>
            <person name="Hellsten U."/>
            <person name="Grimwood J."/>
            <person name="Chapman J.A."/>
            <person name="Shapiro H."/>
            <person name="Aerts A."/>
            <person name="Otillar R.P."/>
            <person name="Terry A.Y."/>
            <person name="Boore J.L."/>
            <person name="Simakov O."/>
            <person name="Marletaz F."/>
            <person name="Cho S.-J."/>
            <person name="Edsinger-Gonzales E."/>
            <person name="Havlak P."/>
            <person name="Kuo D.-H."/>
            <person name="Larsson T."/>
            <person name="Lv J."/>
            <person name="Arendt D."/>
            <person name="Savage R."/>
            <person name="Osoegawa K."/>
            <person name="de Jong P."/>
            <person name="Lindberg D.R."/>
            <person name="Seaver E.C."/>
            <person name="Weisblat D.A."/>
            <person name="Putnam N.H."/>
            <person name="Grigoriev I.V."/>
            <person name="Rokhsar D.S."/>
        </authorList>
    </citation>
    <scope>NUCLEOTIDE SEQUENCE</scope>
</reference>
<dbReference type="InParanoid" id="T1EDZ7"/>
<evidence type="ECO:0000313" key="9">
    <source>
        <dbReference type="EnsemblMetazoa" id="HelroP106052"/>
    </source>
</evidence>
<dbReference type="Proteomes" id="UP000015101">
    <property type="component" value="Unassembled WGS sequence"/>
</dbReference>
<dbReference type="GO" id="GO:0055038">
    <property type="term" value="C:recycling endosome membrane"/>
    <property type="evidence" value="ECO:0000318"/>
    <property type="project" value="GO_Central"/>
</dbReference>
<dbReference type="OrthoDB" id="242866at2759"/>
<evidence type="ECO:0000256" key="7">
    <source>
        <dbReference type="SAM" id="MobiDB-lite"/>
    </source>
</evidence>
<proteinExistence type="inferred from homology"/>
<dbReference type="HOGENOM" id="CLU_066546_0_0_1"/>
<dbReference type="GO" id="GO:0006887">
    <property type="term" value="P:exocytosis"/>
    <property type="evidence" value="ECO:0000318"/>
    <property type="project" value="GO_Central"/>
</dbReference>
<dbReference type="KEGG" id="hro:HELRODRAFT_106052"/>
<evidence type="ECO:0000256" key="4">
    <source>
        <dbReference type="ARBA" id="ARBA00023136"/>
    </source>
</evidence>
<dbReference type="eggNOG" id="KOG3088">
    <property type="taxonomic scope" value="Eukaryota"/>
</dbReference>
<feature type="transmembrane region" description="Helical" evidence="5">
    <location>
        <begin position="251"/>
        <end position="276"/>
    </location>
</feature>
<evidence type="ECO:0000256" key="2">
    <source>
        <dbReference type="ARBA" id="ARBA00022692"/>
    </source>
</evidence>
<dbReference type="EMBL" id="AMQM01000583">
    <property type="status" value="NOT_ANNOTATED_CDS"/>
    <property type="molecule type" value="Genomic_DNA"/>
</dbReference>
<comment type="subcellular location">
    <subcellularLocation>
        <location evidence="1 5">Membrane</location>
        <topology evidence="1 5">Multi-pass membrane protein</topology>
    </subcellularLocation>
</comment>
<dbReference type="PANTHER" id="PTHR10687:SF61">
    <property type="entry name" value="SECRETORY CARRIER-ASSOCIATED MEMBRANE PROTEIN"/>
    <property type="match status" value="1"/>
</dbReference>
<keyword evidence="4 5" id="KW-0472">Membrane</keyword>